<keyword evidence="5" id="KW-0378">Hydrolase</keyword>
<dbReference type="InterPro" id="IPR003730">
    <property type="entry name" value="Cu_polyphenol_OxRdtase"/>
</dbReference>
<dbReference type="Proteomes" id="UP000242660">
    <property type="component" value="Unassembled WGS sequence"/>
</dbReference>
<protein>
    <recommendedName>
        <fullName evidence="10">Purine nucleoside phosphorylase</fullName>
    </recommendedName>
</protein>
<evidence type="ECO:0000256" key="5">
    <source>
        <dbReference type="ARBA" id="ARBA00022801"/>
    </source>
</evidence>
<evidence type="ECO:0000256" key="10">
    <source>
        <dbReference type="RuleBase" id="RU361274"/>
    </source>
</evidence>
<dbReference type="Gene3D" id="3.60.140.10">
    <property type="entry name" value="CNF1/YfiH-like putative cysteine hydrolases"/>
    <property type="match status" value="1"/>
</dbReference>
<name>A0ABX5FER6_9BURK</name>
<keyword evidence="4" id="KW-0479">Metal-binding</keyword>
<organism evidence="11 12">
    <name type="scientific">Candidatus Pandoraea novymonadis</name>
    <dbReference type="NCBI Taxonomy" id="1808959"/>
    <lineage>
        <taxon>Bacteria</taxon>
        <taxon>Pseudomonadati</taxon>
        <taxon>Pseudomonadota</taxon>
        <taxon>Betaproteobacteria</taxon>
        <taxon>Burkholderiales</taxon>
        <taxon>Burkholderiaceae</taxon>
        <taxon>Pandoraea</taxon>
    </lineage>
</organism>
<dbReference type="InterPro" id="IPR038371">
    <property type="entry name" value="Cu_polyphenol_OxRdtase_sf"/>
</dbReference>
<sequence>MPADWIVPEWPAPANVRAVFTTRSGGVSIGSYATFNVGTHTGDEAVAVESNRVHFTAITGVTPAWILQVHGTHAIDATVVLRESAAGRLIQADASVTSAKGVACTVMTADCLPVLLCDIAGRVVGAVHAGWRGLCSGVIESAVVAMRQHLFGIPHKSGTLLAWLGPCIGSTMFEVSAQVREAFLTAALRSEKIATEAAFVCKLGTDSDKFFGNLCALARLRLARVGVDEVYGGQWCTASDSVRFYSYRRAKITGRQAGFIYLL</sequence>
<keyword evidence="12" id="KW-1185">Reference proteome</keyword>
<dbReference type="Pfam" id="PF02578">
    <property type="entry name" value="Cu-oxidase_4"/>
    <property type="match status" value="1"/>
</dbReference>
<evidence type="ECO:0000256" key="7">
    <source>
        <dbReference type="ARBA" id="ARBA00047989"/>
    </source>
</evidence>
<evidence type="ECO:0000313" key="12">
    <source>
        <dbReference type="Proteomes" id="UP000242660"/>
    </source>
</evidence>
<dbReference type="PANTHER" id="PTHR30616:SF2">
    <property type="entry name" value="PURINE NUCLEOSIDE PHOSPHORYLASE LACC1"/>
    <property type="match status" value="1"/>
</dbReference>
<evidence type="ECO:0000256" key="1">
    <source>
        <dbReference type="ARBA" id="ARBA00000553"/>
    </source>
</evidence>
<comment type="catalytic activity">
    <reaction evidence="9">
        <text>S-methyl-5'-thioadenosine + phosphate = 5-(methylsulfanyl)-alpha-D-ribose 1-phosphate + adenine</text>
        <dbReference type="Rhea" id="RHEA:11852"/>
        <dbReference type="ChEBI" id="CHEBI:16708"/>
        <dbReference type="ChEBI" id="CHEBI:17509"/>
        <dbReference type="ChEBI" id="CHEBI:43474"/>
        <dbReference type="ChEBI" id="CHEBI:58533"/>
        <dbReference type="EC" id="2.4.2.28"/>
    </reaction>
    <physiologicalReaction direction="left-to-right" evidence="9">
        <dbReference type="Rhea" id="RHEA:11853"/>
    </physiologicalReaction>
</comment>
<gene>
    <name evidence="11" type="primary">yfiH</name>
    <name evidence="11" type="ORF">BZL35_00409</name>
</gene>
<dbReference type="EMBL" id="MUHY01000001">
    <property type="protein sequence ID" value="PSB92175.1"/>
    <property type="molecule type" value="Genomic_DNA"/>
</dbReference>
<evidence type="ECO:0000256" key="3">
    <source>
        <dbReference type="ARBA" id="ARBA00022679"/>
    </source>
</evidence>
<dbReference type="PANTHER" id="PTHR30616">
    <property type="entry name" value="UNCHARACTERIZED PROTEIN YFIH"/>
    <property type="match status" value="1"/>
</dbReference>
<dbReference type="NCBIfam" id="TIGR00726">
    <property type="entry name" value="peptidoglycan editing factor PgeF"/>
    <property type="match status" value="1"/>
</dbReference>
<evidence type="ECO:0000256" key="6">
    <source>
        <dbReference type="ARBA" id="ARBA00022833"/>
    </source>
</evidence>
<evidence type="ECO:0000256" key="8">
    <source>
        <dbReference type="ARBA" id="ARBA00048968"/>
    </source>
</evidence>
<evidence type="ECO:0000313" key="11">
    <source>
        <dbReference type="EMBL" id="PSB92175.1"/>
    </source>
</evidence>
<proteinExistence type="inferred from homology"/>
<keyword evidence="3" id="KW-0808">Transferase</keyword>
<comment type="caution">
    <text evidence="11">The sequence shown here is derived from an EMBL/GenBank/DDBJ whole genome shotgun (WGS) entry which is preliminary data.</text>
</comment>
<dbReference type="CDD" id="cd16833">
    <property type="entry name" value="YfiH"/>
    <property type="match status" value="1"/>
</dbReference>
<evidence type="ECO:0000256" key="9">
    <source>
        <dbReference type="ARBA" id="ARBA00049893"/>
    </source>
</evidence>
<comment type="catalytic activity">
    <reaction evidence="8">
        <text>adenosine + phosphate = alpha-D-ribose 1-phosphate + adenine</text>
        <dbReference type="Rhea" id="RHEA:27642"/>
        <dbReference type="ChEBI" id="CHEBI:16335"/>
        <dbReference type="ChEBI" id="CHEBI:16708"/>
        <dbReference type="ChEBI" id="CHEBI:43474"/>
        <dbReference type="ChEBI" id="CHEBI:57720"/>
        <dbReference type="EC" id="2.4.2.1"/>
    </reaction>
    <physiologicalReaction direction="left-to-right" evidence="8">
        <dbReference type="Rhea" id="RHEA:27643"/>
    </physiologicalReaction>
</comment>
<comment type="similarity">
    <text evidence="2 10">Belongs to the purine nucleoside phosphorylase YfiH/LACC1 family.</text>
</comment>
<dbReference type="SUPFAM" id="SSF64438">
    <property type="entry name" value="CNF1/YfiH-like putative cysteine hydrolases"/>
    <property type="match status" value="1"/>
</dbReference>
<keyword evidence="6" id="KW-0862">Zinc</keyword>
<evidence type="ECO:0000256" key="4">
    <source>
        <dbReference type="ARBA" id="ARBA00022723"/>
    </source>
</evidence>
<comment type="catalytic activity">
    <reaction evidence="7">
        <text>adenosine + H2O + H(+) = inosine + NH4(+)</text>
        <dbReference type="Rhea" id="RHEA:24408"/>
        <dbReference type="ChEBI" id="CHEBI:15377"/>
        <dbReference type="ChEBI" id="CHEBI:15378"/>
        <dbReference type="ChEBI" id="CHEBI:16335"/>
        <dbReference type="ChEBI" id="CHEBI:17596"/>
        <dbReference type="ChEBI" id="CHEBI:28938"/>
        <dbReference type="EC" id="3.5.4.4"/>
    </reaction>
    <physiologicalReaction direction="left-to-right" evidence="7">
        <dbReference type="Rhea" id="RHEA:24409"/>
    </physiologicalReaction>
</comment>
<comment type="catalytic activity">
    <reaction evidence="1">
        <text>inosine + phosphate = alpha-D-ribose 1-phosphate + hypoxanthine</text>
        <dbReference type="Rhea" id="RHEA:27646"/>
        <dbReference type="ChEBI" id="CHEBI:17368"/>
        <dbReference type="ChEBI" id="CHEBI:17596"/>
        <dbReference type="ChEBI" id="CHEBI:43474"/>
        <dbReference type="ChEBI" id="CHEBI:57720"/>
        <dbReference type="EC" id="2.4.2.1"/>
    </reaction>
    <physiologicalReaction direction="left-to-right" evidence="1">
        <dbReference type="Rhea" id="RHEA:27647"/>
    </physiologicalReaction>
</comment>
<accession>A0ABX5FER6</accession>
<dbReference type="InterPro" id="IPR011324">
    <property type="entry name" value="Cytotoxic_necrot_fac-like_cat"/>
</dbReference>
<evidence type="ECO:0000256" key="2">
    <source>
        <dbReference type="ARBA" id="ARBA00007353"/>
    </source>
</evidence>
<reference evidence="11 12" key="1">
    <citation type="journal article" date="2017" name="Front. Microbiol.">
        <title>Genome of Ca. Pandoraea novymonadis, an Endosymbiotic Bacterium of the Trypanosomatid Novymonas esmeraldas.</title>
        <authorList>
            <person name="Kostygov A.Y."/>
            <person name="Butenko A."/>
            <person name="Nenarokova A."/>
            <person name="Tashyreva D."/>
            <person name="Flegontov P."/>
            <person name="Lukes J."/>
            <person name="Yurchenko V."/>
        </authorList>
    </citation>
    <scope>NUCLEOTIDE SEQUENCE [LARGE SCALE GENOMIC DNA]</scope>
    <source>
        <strain evidence="11 12">E262</strain>
    </source>
</reference>